<gene>
    <name evidence="1" type="ORF">C0Q70_08427</name>
</gene>
<evidence type="ECO:0000313" key="2">
    <source>
        <dbReference type="Proteomes" id="UP000245119"/>
    </source>
</evidence>
<dbReference type="Proteomes" id="UP000245119">
    <property type="component" value="Linkage Group LG4"/>
</dbReference>
<evidence type="ECO:0000313" key="1">
    <source>
        <dbReference type="EMBL" id="PVD32979.1"/>
    </source>
</evidence>
<dbReference type="EMBL" id="PZQS01000004">
    <property type="protein sequence ID" value="PVD32979.1"/>
    <property type="molecule type" value="Genomic_DNA"/>
</dbReference>
<name>A0A2T7PHT3_POMCA</name>
<dbReference type="InterPro" id="IPR029034">
    <property type="entry name" value="Cystine-knot_cytokine"/>
</dbReference>
<accession>A0A2T7PHT3</accession>
<dbReference type="AlphaFoldDB" id="A0A2T7PHT3"/>
<proteinExistence type="predicted"/>
<comment type="caution">
    <text evidence="1">The sequence shown here is derived from an EMBL/GenBank/DDBJ whole genome shotgun (WGS) entry which is preliminary data.</text>
</comment>
<dbReference type="Gene3D" id="2.10.90.10">
    <property type="entry name" value="Cystine-knot cytokines"/>
    <property type="match status" value="1"/>
</dbReference>
<protein>
    <submittedName>
        <fullName evidence="1">Uncharacterized protein</fullName>
    </submittedName>
</protein>
<keyword evidence="2" id="KW-1185">Reference proteome</keyword>
<organism evidence="1 2">
    <name type="scientific">Pomacea canaliculata</name>
    <name type="common">Golden apple snail</name>
    <dbReference type="NCBI Taxonomy" id="400727"/>
    <lineage>
        <taxon>Eukaryota</taxon>
        <taxon>Metazoa</taxon>
        <taxon>Spiralia</taxon>
        <taxon>Lophotrochozoa</taxon>
        <taxon>Mollusca</taxon>
        <taxon>Gastropoda</taxon>
        <taxon>Caenogastropoda</taxon>
        <taxon>Architaenioglossa</taxon>
        <taxon>Ampullarioidea</taxon>
        <taxon>Ampullariidae</taxon>
        <taxon>Pomacea</taxon>
    </lineage>
</organism>
<sequence length="251" mass="28657">MSVLVRVFRAREEQIACYINPRQLGVQDQSSCHLTKPVGSQQERTHRQEVMKHSPRVMCGLLVLLLTALTEARHSSCRQPSNQELAQYLSGGSSLPESFYQFPQLRQTVRTYNTSSDGYRARLSTFYDEGTHVPVTWMFNYNSDRFPDTLVEAKCKPCERGNIICSPVYYYTKVMRKGSCNNNTGVYNYEQKFEQEEAWREGSNLTHTHARAQPLWNHSTVWEPITVGCASRGANNRLVASNGRAVPPNKK</sequence>
<reference evidence="1 2" key="1">
    <citation type="submission" date="2018-04" db="EMBL/GenBank/DDBJ databases">
        <title>The genome of golden apple snail Pomacea canaliculata provides insight into stress tolerance and invasive adaptation.</title>
        <authorList>
            <person name="Liu C."/>
            <person name="Liu B."/>
            <person name="Ren Y."/>
            <person name="Zhang Y."/>
            <person name="Wang H."/>
            <person name="Li S."/>
            <person name="Jiang F."/>
            <person name="Yin L."/>
            <person name="Zhang G."/>
            <person name="Qian W."/>
            <person name="Fan W."/>
        </authorList>
    </citation>
    <scope>NUCLEOTIDE SEQUENCE [LARGE SCALE GENOMIC DNA]</scope>
    <source>
        <strain evidence="1">SZHN2017</strain>
        <tissue evidence="1">Muscle</tissue>
    </source>
</reference>
<dbReference type="SUPFAM" id="SSF57501">
    <property type="entry name" value="Cystine-knot cytokines"/>
    <property type="match status" value="1"/>
</dbReference>
<dbReference type="OrthoDB" id="6108548at2759"/>